<organism evidence="2 3">
    <name type="scientific">Glossina austeni</name>
    <name type="common">Savannah tsetse fly</name>
    <dbReference type="NCBI Taxonomy" id="7395"/>
    <lineage>
        <taxon>Eukaryota</taxon>
        <taxon>Metazoa</taxon>
        <taxon>Ecdysozoa</taxon>
        <taxon>Arthropoda</taxon>
        <taxon>Hexapoda</taxon>
        <taxon>Insecta</taxon>
        <taxon>Pterygota</taxon>
        <taxon>Neoptera</taxon>
        <taxon>Endopterygota</taxon>
        <taxon>Diptera</taxon>
        <taxon>Brachycera</taxon>
        <taxon>Muscomorpha</taxon>
        <taxon>Hippoboscoidea</taxon>
        <taxon>Glossinidae</taxon>
        <taxon>Glossina</taxon>
    </lineage>
</organism>
<reference evidence="2" key="1">
    <citation type="submission" date="2020-05" db="UniProtKB">
        <authorList>
            <consortium name="EnsemblMetazoa"/>
        </authorList>
    </citation>
    <scope>IDENTIFICATION</scope>
    <source>
        <strain evidence="2">TTRI</strain>
    </source>
</reference>
<dbReference type="EnsemblMetazoa" id="GAUT029395-RA">
    <property type="protein sequence ID" value="GAUT029395-PA"/>
    <property type="gene ID" value="GAUT029395"/>
</dbReference>
<evidence type="ECO:0000313" key="3">
    <source>
        <dbReference type="Proteomes" id="UP000078200"/>
    </source>
</evidence>
<accession>A0A1A9V8N6</accession>
<protein>
    <submittedName>
        <fullName evidence="2">Uncharacterized protein</fullName>
    </submittedName>
</protein>
<keyword evidence="3" id="KW-1185">Reference proteome</keyword>
<name>A0A1A9V8N6_GLOAU</name>
<keyword evidence="1" id="KW-0812">Transmembrane</keyword>
<evidence type="ECO:0000313" key="2">
    <source>
        <dbReference type="EnsemblMetazoa" id="GAUT029395-PA"/>
    </source>
</evidence>
<dbReference type="VEuPathDB" id="VectorBase:GAUT029395"/>
<sequence length="102" mass="11787">MSSYLNVPLDAEISRKFVDYKEPGWFLLLFSITNRYRNIFATAGFILKLSEKLLSIHYTLIVLAFLSYILSFLAPRKNLLLIAIEPTMLKLYAKLANIFLIP</sequence>
<dbReference type="AlphaFoldDB" id="A0A1A9V8N6"/>
<proteinExistence type="predicted"/>
<feature type="transmembrane region" description="Helical" evidence="1">
    <location>
        <begin position="55"/>
        <end position="74"/>
    </location>
</feature>
<keyword evidence="1" id="KW-1133">Transmembrane helix</keyword>
<dbReference type="Proteomes" id="UP000078200">
    <property type="component" value="Unassembled WGS sequence"/>
</dbReference>
<evidence type="ECO:0000256" key="1">
    <source>
        <dbReference type="SAM" id="Phobius"/>
    </source>
</evidence>
<keyword evidence="1" id="KW-0472">Membrane</keyword>